<sequence length="342" mass="37584">MAGIVGVGGFLLQRRISFLSAQYGMAIDKNIVGWEMVMPNGTIVNVTVKDHPELAVALKGSGSQFGIVTQFTLLAHKIDKVWGGIRIFTSGKRDQIFKTLHDLVPHSNEDPKGAIIVSDTIAIASTEIYIVFFFYNGESPPSSGPFVDLLKVDSLIDYTSTQTYGELLESNGFGASLLISRISFRTLTIPHIPNNPNIYAEITEKITELLADYLSDPFHLTSQCSVDFQPLPSIVGKHSEHGGGSDGDRLILELQCAWTDEDDDRVLPSVTNDLTDWIETKIPGWLNAEGASGESHLPLFMNDAMADQNVTGSYRDFEKLKALQLQNDPDGTLRTRVGGFKY</sequence>
<dbReference type="InterPro" id="IPR016169">
    <property type="entry name" value="FAD-bd_PCMH_sub2"/>
</dbReference>
<evidence type="ECO:0000313" key="6">
    <source>
        <dbReference type="Proteomes" id="UP001498476"/>
    </source>
</evidence>
<evidence type="ECO:0008006" key="7">
    <source>
        <dbReference type="Google" id="ProtNLM"/>
    </source>
</evidence>
<keyword evidence="6" id="KW-1185">Reference proteome</keyword>
<dbReference type="PANTHER" id="PTHR42973:SF13">
    <property type="entry name" value="FAD-BINDING PCMH-TYPE DOMAIN-CONTAINING PROTEIN"/>
    <property type="match status" value="1"/>
</dbReference>
<keyword evidence="4" id="KW-0560">Oxidoreductase</keyword>
<comment type="similarity">
    <text evidence="1">Belongs to the oxygen-dependent FAD-linked oxidoreductase family.</text>
</comment>
<gene>
    <name evidence="5" type="ORF">QQX98_011934</name>
</gene>
<dbReference type="PANTHER" id="PTHR42973">
    <property type="entry name" value="BINDING OXIDOREDUCTASE, PUTATIVE (AFU_ORTHOLOGUE AFUA_1G17690)-RELATED"/>
    <property type="match status" value="1"/>
</dbReference>
<dbReference type="InterPro" id="IPR036318">
    <property type="entry name" value="FAD-bd_PCMH-like_sf"/>
</dbReference>
<dbReference type="SUPFAM" id="SSF56176">
    <property type="entry name" value="FAD-binding/transporter-associated domain-like"/>
    <property type="match status" value="1"/>
</dbReference>
<evidence type="ECO:0000256" key="3">
    <source>
        <dbReference type="ARBA" id="ARBA00022827"/>
    </source>
</evidence>
<reference evidence="5 6" key="1">
    <citation type="journal article" date="2025" name="Microbiol. Resour. Announc.">
        <title>Draft genome sequences for Neonectria magnoliae and Neonectria punicea, canker pathogens of Liriodendron tulipifera and Acer saccharum in West Virginia.</title>
        <authorList>
            <person name="Petronek H.M."/>
            <person name="Kasson M.T."/>
            <person name="Metheny A.M."/>
            <person name="Stauder C.M."/>
            <person name="Lovett B."/>
            <person name="Lynch S.C."/>
            <person name="Garnas J.R."/>
            <person name="Kasson L.R."/>
            <person name="Stajich J.E."/>
        </authorList>
    </citation>
    <scope>NUCLEOTIDE SEQUENCE [LARGE SCALE GENOMIC DNA]</scope>
    <source>
        <strain evidence="5 6">NRRL 64653</strain>
    </source>
</reference>
<proteinExistence type="inferred from homology"/>
<evidence type="ECO:0000313" key="5">
    <source>
        <dbReference type="EMBL" id="KAK7398692.1"/>
    </source>
</evidence>
<evidence type="ECO:0000256" key="4">
    <source>
        <dbReference type="ARBA" id="ARBA00023002"/>
    </source>
</evidence>
<organism evidence="5 6">
    <name type="scientific">Neonectria punicea</name>
    <dbReference type="NCBI Taxonomy" id="979145"/>
    <lineage>
        <taxon>Eukaryota</taxon>
        <taxon>Fungi</taxon>
        <taxon>Dikarya</taxon>
        <taxon>Ascomycota</taxon>
        <taxon>Pezizomycotina</taxon>
        <taxon>Sordariomycetes</taxon>
        <taxon>Hypocreomycetidae</taxon>
        <taxon>Hypocreales</taxon>
        <taxon>Nectriaceae</taxon>
        <taxon>Neonectria</taxon>
    </lineage>
</organism>
<name>A0ABR1GKE3_9HYPO</name>
<protein>
    <recommendedName>
        <fullName evidence="7">FAD-binding PCMH-type domain-containing protein</fullName>
    </recommendedName>
</protein>
<dbReference type="Gene3D" id="3.30.465.10">
    <property type="match status" value="1"/>
</dbReference>
<evidence type="ECO:0000256" key="1">
    <source>
        <dbReference type="ARBA" id="ARBA00005466"/>
    </source>
</evidence>
<comment type="caution">
    <text evidence="5">The sequence shown here is derived from an EMBL/GenBank/DDBJ whole genome shotgun (WGS) entry which is preliminary data.</text>
</comment>
<dbReference type="InterPro" id="IPR050416">
    <property type="entry name" value="FAD-linked_Oxidoreductase"/>
</dbReference>
<dbReference type="Proteomes" id="UP001498476">
    <property type="component" value="Unassembled WGS sequence"/>
</dbReference>
<keyword evidence="3" id="KW-0274">FAD</keyword>
<accession>A0ABR1GKE3</accession>
<evidence type="ECO:0000256" key="2">
    <source>
        <dbReference type="ARBA" id="ARBA00022630"/>
    </source>
</evidence>
<dbReference type="Gene3D" id="3.40.462.20">
    <property type="match status" value="1"/>
</dbReference>
<dbReference type="EMBL" id="JAZAVJ010000314">
    <property type="protein sequence ID" value="KAK7398692.1"/>
    <property type="molecule type" value="Genomic_DNA"/>
</dbReference>
<keyword evidence="2" id="KW-0285">Flavoprotein</keyword>